<reference evidence="1" key="1">
    <citation type="submission" date="2023-03" db="EMBL/GenBank/DDBJ databases">
        <title>Massive genome expansion in bonnet fungi (Mycena s.s.) driven by repeated elements and novel gene families across ecological guilds.</title>
        <authorList>
            <consortium name="Lawrence Berkeley National Laboratory"/>
            <person name="Harder C.B."/>
            <person name="Miyauchi S."/>
            <person name="Viragh M."/>
            <person name="Kuo A."/>
            <person name="Thoen E."/>
            <person name="Andreopoulos B."/>
            <person name="Lu D."/>
            <person name="Skrede I."/>
            <person name="Drula E."/>
            <person name="Henrissat B."/>
            <person name="Morin E."/>
            <person name="Kohler A."/>
            <person name="Barry K."/>
            <person name="LaButti K."/>
            <person name="Morin E."/>
            <person name="Salamov A."/>
            <person name="Lipzen A."/>
            <person name="Mereny Z."/>
            <person name="Hegedus B."/>
            <person name="Baldrian P."/>
            <person name="Stursova M."/>
            <person name="Weitz H."/>
            <person name="Taylor A."/>
            <person name="Grigoriev I.V."/>
            <person name="Nagy L.G."/>
            <person name="Martin F."/>
            <person name="Kauserud H."/>
        </authorList>
    </citation>
    <scope>NUCLEOTIDE SEQUENCE</scope>
    <source>
        <strain evidence="1">CBHHK173m</strain>
    </source>
</reference>
<keyword evidence="2" id="KW-1185">Reference proteome</keyword>
<sequence>MMEVRVGDRSVTQHVWPSWSLVCFKLPPSRLVWEAHLYTFARPRPELLRPAPPVLKARDPPTSGLASLPSDVLHIIVLILQRKPTTDEYRPDQTWDEEFCSGAPLIPLSETCRYLRAQTKPQIFRHVYNWSRADGAVWPDTLWPFITEARLRHHSIRHPKPISVSTELFQALPLMPSLTKVVLSLEWVPAELLVALSLVPQLNNLEIEQARLDGPSLHLTRSSFASLESLRICIWRYTANIATRVVDSRSENDNLAELLRAVHGRLTILSISGDLLSPHFLSLQWPLLRKFVVTEHTPTPYLSVPELTTRMPALRELSVLFSADLVRTGSELRPPFTLGNLDGPLLSDSSPHLHTVTLSNLQPDDPIFSQLPRDLDALHIRAACDLYISARSARRSLQEAALTSSTVFNVVRHIARLTNLTELTLTLDYFPTPALIDIVASACPGLRVLELGYLRYGRGDVYVEDVRDDALLQPLARLTRLAHLRISLDFYARDPPLRQQYPQGMAASWLFENIATLQSVAFTWQNWTRWAKFRPLEQTRWETYDRRVIKAVARTAAALASMPISVLPEAIVPVGIPM</sequence>
<name>A0AAD6U2X8_9AGAR</name>
<comment type="caution">
    <text evidence="1">The sequence shown here is derived from an EMBL/GenBank/DDBJ whole genome shotgun (WGS) entry which is preliminary data.</text>
</comment>
<dbReference type="InterPro" id="IPR032675">
    <property type="entry name" value="LRR_dom_sf"/>
</dbReference>
<organism evidence="1 2">
    <name type="scientific">Mycena belliarum</name>
    <dbReference type="NCBI Taxonomy" id="1033014"/>
    <lineage>
        <taxon>Eukaryota</taxon>
        <taxon>Fungi</taxon>
        <taxon>Dikarya</taxon>
        <taxon>Basidiomycota</taxon>
        <taxon>Agaricomycotina</taxon>
        <taxon>Agaricomycetes</taxon>
        <taxon>Agaricomycetidae</taxon>
        <taxon>Agaricales</taxon>
        <taxon>Marasmiineae</taxon>
        <taxon>Mycenaceae</taxon>
        <taxon>Mycena</taxon>
    </lineage>
</organism>
<dbReference type="SUPFAM" id="SSF52047">
    <property type="entry name" value="RNI-like"/>
    <property type="match status" value="1"/>
</dbReference>
<dbReference type="Gene3D" id="3.80.10.10">
    <property type="entry name" value="Ribonuclease Inhibitor"/>
    <property type="match status" value="1"/>
</dbReference>
<protein>
    <submittedName>
        <fullName evidence="1">Uncharacterized protein</fullName>
    </submittedName>
</protein>
<accession>A0AAD6U2X8</accession>
<dbReference type="Proteomes" id="UP001222325">
    <property type="component" value="Unassembled WGS sequence"/>
</dbReference>
<dbReference type="EMBL" id="JARJCN010000039">
    <property type="protein sequence ID" value="KAJ7083973.1"/>
    <property type="molecule type" value="Genomic_DNA"/>
</dbReference>
<evidence type="ECO:0000313" key="1">
    <source>
        <dbReference type="EMBL" id="KAJ7083973.1"/>
    </source>
</evidence>
<evidence type="ECO:0000313" key="2">
    <source>
        <dbReference type="Proteomes" id="UP001222325"/>
    </source>
</evidence>
<proteinExistence type="predicted"/>
<gene>
    <name evidence="1" type="ORF">B0H15DRAFT_402094</name>
</gene>
<dbReference type="AlphaFoldDB" id="A0AAD6U2X8"/>